<keyword evidence="14" id="KW-1185">Reference proteome</keyword>
<reference evidence="13 14" key="1">
    <citation type="submission" date="2024-10" db="EMBL/GenBank/DDBJ databases">
        <title>Whole genome of Pseudomonas sp Strain RB5.</title>
        <authorList>
            <person name="Selami N."/>
        </authorList>
    </citation>
    <scope>NUCLEOTIDE SEQUENCE [LARGE SCALE GENOMIC DNA]</scope>
    <source>
        <strain evidence="13 14">RB5</strain>
    </source>
</reference>
<dbReference type="NCBIfam" id="TIGR01352">
    <property type="entry name" value="tonB_Cterm"/>
    <property type="match status" value="1"/>
</dbReference>
<comment type="similarity">
    <text evidence="2 10">Belongs to the TonB family.</text>
</comment>
<dbReference type="InterPro" id="IPR051045">
    <property type="entry name" value="TonB-dependent_transducer"/>
</dbReference>
<dbReference type="RefSeq" id="WP_394504378.1">
    <property type="nucleotide sequence ID" value="NZ_JBIEIL010000003.1"/>
</dbReference>
<feature type="signal peptide" evidence="11">
    <location>
        <begin position="1"/>
        <end position="17"/>
    </location>
</feature>
<dbReference type="InterPro" id="IPR003538">
    <property type="entry name" value="TonB"/>
</dbReference>
<dbReference type="Gene3D" id="3.30.1150.10">
    <property type="match status" value="1"/>
</dbReference>
<evidence type="ECO:0000256" key="5">
    <source>
        <dbReference type="ARBA" id="ARBA00022519"/>
    </source>
</evidence>
<dbReference type="EMBL" id="JBIEIL010000003">
    <property type="protein sequence ID" value="MFG6204098.1"/>
    <property type="molecule type" value="Genomic_DNA"/>
</dbReference>
<dbReference type="SUPFAM" id="SSF74653">
    <property type="entry name" value="TolA/TonB C-terminal domain"/>
    <property type="match status" value="1"/>
</dbReference>
<dbReference type="PRINTS" id="PR01374">
    <property type="entry name" value="TONBPROTEIN"/>
</dbReference>
<protein>
    <recommendedName>
        <fullName evidence="10">Protein TonB</fullName>
    </recommendedName>
</protein>
<evidence type="ECO:0000256" key="6">
    <source>
        <dbReference type="ARBA" id="ARBA00022692"/>
    </source>
</evidence>
<accession>A0ABW7D7Q8</accession>
<dbReference type="Proteomes" id="UP001605918">
    <property type="component" value="Unassembled WGS sequence"/>
</dbReference>
<evidence type="ECO:0000256" key="4">
    <source>
        <dbReference type="ARBA" id="ARBA00022475"/>
    </source>
</evidence>
<evidence type="ECO:0000256" key="11">
    <source>
        <dbReference type="SAM" id="SignalP"/>
    </source>
</evidence>
<evidence type="ECO:0000256" key="2">
    <source>
        <dbReference type="ARBA" id="ARBA00006555"/>
    </source>
</evidence>
<dbReference type="InterPro" id="IPR006260">
    <property type="entry name" value="TonB/TolA_C"/>
</dbReference>
<name>A0ABW7D7Q8_9PSED</name>
<evidence type="ECO:0000313" key="14">
    <source>
        <dbReference type="Proteomes" id="UP001605918"/>
    </source>
</evidence>
<dbReference type="Pfam" id="PF03544">
    <property type="entry name" value="TonB_C"/>
    <property type="match status" value="1"/>
</dbReference>
<sequence>MNWIGMLLLVLATTSQAGEVFLIPESNSGPEYPRVLQRGGITGDVRVSFTVNADGSVNKVSVLQSDHPALAESALAAVKGWRFKPWTVEGDKPAEQEVHAPLAFRMQAPPGINQWIKALPCREVNAYLANVAEYSWIDSLPFHYTRGYLSNTFFQHQLSNEQRLSLIAKLNRRVSDIVVRCRERPVSKFMTFLPEDIRQLL</sequence>
<keyword evidence="11" id="KW-0732">Signal</keyword>
<feature type="chain" id="PRO_5045065665" description="Protein TonB" evidence="11">
    <location>
        <begin position="18"/>
        <end position="201"/>
    </location>
</feature>
<dbReference type="PANTHER" id="PTHR33446">
    <property type="entry name" value="PROTEIN TONB-RELATED"/>
    <property type="match status" value="1"/>
</dbReference>
<evidence type="ECO:0000256" key="9">
    <source>
        <dbReference type="ARBA" id="ARBA00023136"/>
    </source>
</evidence>
<evidence type="ECO:0000256" key="10">
    <source>
        <dbReference type="RuleBase" id="RU362123"/>
    </source>
</evidence>
<dbReference type="InterPro" id="IPR037682">
    <property type="entry name" value="TonB_C"/>
</dbReference>
<evidence type="ECO:0000256" key="7">
    <source>
        <dbReference type="ARBA" id="ARBA00022927"/>
    </source>
</evidence>
<evidence type="ECO:0000313" key="13">
    <source>
        <dbReference type="EMBL" id="MFG6204098.1"/>
    </source>
</evidence>
<comment type="function">
    <text evidence="10">Interacts with outer membrane receptor proteins that carry out high-affinity binding and energy dependent uptake into the periplasmic space of specific substrates. It could act to transduce energy from the cytoplasmic membrane to specific energy-requiring processes in the outer membrane, resulting in the release into the periplasm of ligands bound by these outer membrane proteins.</text>
</comment>
<keyword evidence="8" id="KW-1133">Transmembrane helix</keyword>
<feature type="domain" description="TonB C-terminal" evidence="12">
    <location>
        <begin position="17"/>
        <end position="113"/>
    </location>
</feature>
<keyword evidence="5 10" id="KW-0997">Cell inner membrane</keyword>
<keyword evidence="10" id="KW-0735">Signal-anchor</keyword>
<evidence type="ECO:0000256" key="8">
    <source>
        <dbReference type="ARBA" id="ARBA00022989"/>
    </source>
</evidence>
<comment type="caution">
    <text evidence="13">The sequence shown here is derived from an EMBL/GenBank/DDBJ whole genome shotgun (WGS) entry which is preliminary data.</text>
</comment>
<evidence type="ECO:0000256" key="3">
    <source>
        <dbReference type="ARBA" id="ARBA00022448"/>
    </source>
</evidence>
<organism evidence="13 14">
    <name type="scientific">Pseudomonas retamae</name>
    <dbReference type="NCBI Taxonomy" id="702110"/>
    <lineage>
        <taxon>Bacteria</taxon>
        <taxon>Pseudomonadati</taxon>
        <taxon>Pseudomonadota</taxon>
        <taxon>Gammaproteobacteria</taxon>
        <taxon>Pseudomonadales</taxon>
        <taxon>Pseudomonadaceae</taxon>
        <taxon>Pseudomonas</taxon>
    </lineage>
</organism>
<keyword evidence="9" id="KW-0472">Membrane</keyword>
<proteinExistence type="inferred from homology"/>
<evidence type="ECO:0000259" key="12">
    <source>
        <dbReference type="PROSITE" id="PS52015"/>
    </source>
</evidence>
<keyword evidence="7 10" id="KW-0653">Protein transport</keyword>
<evidence type="ECO:0000256" key="1">
    <source>
        <dbReference type="ARBA" id="ARBA00004383"/>
    </source>
</evidence>
<comment type="subcellular location">
    <subcellularLocation>
        <location evidence="1 10">Cell inner membrane</location>
        <topology evidence="1 10">Single-pass membrane protein</topology>
        <orientation evidence="1 10">Periplasmic side</orientation>
    </subcellularLocation>
</comment>
<gene>
    <name evidence="13" type="ORF">ACGSLL_06975</name>
</gene>
<keyword evidence="6" id="KW-0812">Transmembrane</keyword>
<keyword evidence="4 10" id="KW-1003">Cell membrane</keyword>
<keyword evidence="3 10" id="KW-0813">Transport</keyword>
<dbReference type="PANTHER" id="PTHR33446:SF2">
    <property type="entry name" value="PROTEIN TONB"/>
    <property type="match status" value="1"/>
</dbReference>
<dbReference type="PROSITE" id="PS52015">
    <property type="entry name" value="TONB_CTD"/>
    <property type="match status" value="1"/>
</dbReference>